<accession>A0AAW9R5L9</accession>
<evidence type="ECO:0000313" key="2">
    <source>
        <dbReference type="EMBL" id="MEJ1249144.1"/>
    </source>
</evidence>
<reference evidence="2 3" key="1">
    <citation type="journal article" date="2016" name="Antonie Van Leeuwenhoek">
        <title>Denitratimonas tolerans gen. nov., sp. nov., a denitrifying bacterium isolated from a bioreactor for tannery wastewater treatment.</title>
        <authorList>
            <person name="Han S.I."/>
            <person name="Kim J.O."/>
            <person name="Lee Y.R."/>
            <person name="Ekpeghere K.I."/>
            <person name="Koh S.C."/>
            <person name="Whang K.S."/>
        </authorList>
    </citation>
    <scope>NUCLEOTIDE SEQUENCE [LARGE SCALE GENOMIC DNA]</scope>
    <source>
        <strain evidence="2 3">KACC 17565</strain>
    </source>
</reference>
<keyword evidence="1" id="KW-0732">Signal</keyword>
<protein>
    <submittedName>
        <fullName evidence="2">DcaP family trimeric outer membrane transporter</fullName>
    </submittedName>
</protein>
<dbReference type="Proteomes" id="UP001364472">
    <property type="component" value="Unassembled WGS sequence"/>
</dbReference>
<dbReference type="EMBL" id="JBBDHC010000006">
    <property type="protein sequence ID" value="MEJ1249144.1"/>
    <property type="molecule type" value="Genomic_DNA"/>
</dbReference>
<sequence length="443" mass="46757">MKGATKIARAVLFTALLAVGLAGPALAQGERELALEARVAELERLVQALMSQQQSQGAQIEEVKAVQVQPPAPPVGKPVIQSTSLTPAAAPGTTIRLGGYVKADFMVTRTGDGQLADGAVGRALYLPSQIPVGGTSSGTEYDAHAKFSRVNLGIDSVTEAGNKFGAFFEVDFFGNALGNQSATNTYGTTLRHAYMTWNGWLAGQTWSNLMDLTAMPETVDFIGPTDAIVFVRQAQLRYTAGGFSAALENPETVLAGAASSDRGAMPDLTLRYGWKGDWGTFGIGAIARQLRVDRGGASDSELGAGITLGGKWVLGASDDLRYQLTVGDGISRYIGLAITGDAALDADGHLDLIGARAGYVGWRHAFSPKLRSNLVYARSDYDNDTALTGAGATKTVQSLRANLFYSPLPKVDVGAELMFGKREVEGGADGDLTRLQFTTKYSF</sequence>
<organism evidence="2 3">
    <name type="scientific">Denitratimonas tolerans</name>
    <dbReference type="NCBI Taxonomy" id="1338420"/>
    <lineage>
        <taxon>Bacteria</taxon>
        <taxon>Pseudomonadati</taxon>
        <taxon>Pseudomonadota</taxon>
        <taxon>Gammaproteobacteria</taxon>
        <taxon>Lysobacterales</taxon>
        <taxon>Lysobacteraceae</taxon>
        <taxon>Denitratimonas</taxon>
    </lineage>
</organism>
<dbReference type="InterPro" id="IPR045748">
    <property type="entry name" value="DcaP"/>
</dbReference>
<dbReference type="SUPFAM" id="SSF56935">
    <property type="entry name" value="Porins"/>
    <property type="match status" value="1"/>
</dbReference>
<dbReference type="AlphaFoldDB" id="A0AAW9R5L9"/>
<dbReference type="Pfam" id="PF19577">
    <property type="entry name" value="DcaP"/>
    <property type="match status" value="1"/>
</dbReference>
<feature type="signal peptide" evidence="1">
    <location>
        <begin position="1"/>
        <end position="27"/>
    </location>
</feature>
<dbReference type="RefSeq" id="WP_337334860.1">
    <property type="nucleotide sequence ID" value="NZ_JBBDHC010000006.1"/>
</dbReference>
<comment type="caution">
    <text evidence="2">The sequence shown here is derived from an EMBL/GenBank/DDBJ whole genome shotgun (WGS) entry which is preliminary data.</text>
</comment>
<evidence type="ECO:0000256" key="1">
    <source>
        <dbReference type="SAM" id="SignalP"/>
    </source>
</evidence>
<proteinExistence type="predicted"/>
<name>A0AAW9R5L9_9GAMM</name>
<evidence type="ECO:0000313" key="3">
    <source>
        <dbReference type="Proteomes" id="UP001364472"/>
    </source>
</evidence>
<gene>
    <name evidence="2" type="ORF">WB794_05590</name>
</gene>
<feature type="chain" id="PRO_5043432331" evidence="1">
    <location>
        <begin position="28"/>
        <end position="443"/>
    </location>
</feature>
<keyword evidence="3" id="KW-1185">Reference proteome</keyword>